<gene>
    <name evidence="2" type="ORF">E2C01_056369</name>
</gene>
<feature type="chain" id="PRO_5022844698" description="Secreted protein" evidence="1">
    <location>
        <begin position="31"/>
        <end position="103"/>
    </location>
</feature>
<dbReference type="EMBL" id="VSRR010019495">
    <property type="protein sequence ID" value="MPC62286.1"/>
    <property type="molecule type" value="Genomic_DNA"/>
</dbReference>
<protein>
    <recommendedName>
        <fullName evidence="4">Secreted protein</fullName>
    </recommendedName>
</protein>
<evidence type="ECO:0000313" key="2">
    <source>
        <dbReference type="EMBL" id="MPC62286.1"/>
    </source>
</evidence>
<comment type="caution">
    <text evidence="2">The sequence shown here is derived from an EMBL/GenBank/DDBJ whole genome shotgun (WGS) entry which is preliminary data.</text>
</comment>
<sequence length="103" mass="11334">MWRCEVSSTTLVSFLPLSLHLSPSPTLSLAASPPSNNGTPRSYFGVHMTRQPHTPSQTGYINATETLFCSPIPLVLRVSFVALSFWFVERQVFPKIPVLAGIC</sequence>
<proteinExistence type="predicted"/>
<keyword evidence="3" id="KW-1185">Reference proteome</keyword>
<evidence type="ECO:0000313" key="3">
    <source>
        <dbReference type="Proteomes" id="UP000324222"/>
    </source>
</evidence>
<evidence type="ECO:0000256" key="1">
    <source>
        <dbReference type="SAM" id="SignalP"/>
    </source>
</evidence>
<accession>A0A5B7GXI4</accession>
<name>A0A5B7GXI4_PORTR</name>
<dbReference type="Proteomes" id="UP000324222">
    <property type="component" value="Unassembled WGS sequence"/>
</dbReference>
<evidence type="ECO:0008006" key="4">
    <source>
        <dbReference type="Google" id="ProtNLM"/>
    </source>
</evidence>
<keyword evidence="1" id="KW-0732">Signal</keyword>
<dbReference type="AlphaFoldDB" id="A0A5B7GXI4"/>
<organism evidence="2 3">
    <name type="scientific">Portunus trituberculatus</name>
    <name type="common">Swimming crab</name>
    <name type="synonym">Neptunus trituberculatus</name>
    <dbReference type="NCBI Taxonomy" id="210409"/>
    <lineage>
        <taxon>Eukaryota</taxon>
        <taxon>Metazoa</taxon>
        <taxon>Ecdysozoa</taxon>
        <taxon>Arthropoda</taxon>
        <taxon>Crustacea</taxon>
        <taxon>Multicrustacea</taxon>
        <taxon>Malacostraca</taxon>
        <taxon>Eumalacostraca</taxon>
        <taxon>Eucarida</taxon>
        <taxon>Decapoda</taxon>
        <taxon>Pleocyemata</taxon>
        <taxon>Brachyura</taxon>
        <taxon>Eubrachyura</taxon>
        <taxon>Portunoidea</taxon>
        <taxon>Portunidae</taxon>
        <taxon>Portuninae</taxon>
        <taxon>Portunus</taxon>
    </lineage>
</organism>
<feature type="signal peptide" evidence="1">
    <location>
        <begin position="1"/>
        <end position="30"/>
    </location>
</feature>
<reference evidence="2 3" key="1">
    <citation type="submission" date="2019-05" db="EMBL/GenBank/DDBJ databases">
        <title>Another draft genome of Portunus trituberculatus and its Hox gene families provides insights of decapod evolution.</title>
        <authorList>
            <person name="Jeong J.-H."/>
            <person name="Song I."/>
            <person name="Kim S."/>
            <person name="Choi T."/>
            <person name="Kim D."/>
            <person name="Ryu S."/>
            <person name="Kim W."/>
        </authorList>
    </citation>
    <scope>NUCLEOTIDE SEQUENCE [LARGE SCALE GENOMIC DNA]</scope>
    <source>
        <tissue evidence="2">Muscle</tissue>
    </source>
</reference>